<evidence type="ECO:0000259" key="1">
    <source>
        <dbReference type="Pfam" id="PF08241"/>
    </source>
</evidence>
<dbReference type="CDD" id="cd02440">
    <property type="entry name" value="AdoMet_MTases"/>
    <property type="match status" value="1"/>
</dbReference>
<dbReference type="AlphaFoldDB" id="A0A6B3NGK1"/>
<dbReference type="GO" id="GO:0032259">
    <property type="term" value="P:methylation"/>
    <property type="evidence" value="ECO:0007669"/>
    <property type="project" value="UniProtKB-KW"/>
</dbReference>
<dbReference type="Pfam" id="PF08241">
    <property type="entry name" value="Methyltransf_11"/>
    <property type="match status" value="1"/>
</dbReference>
<dbReference type="InterPro" id="IPR013216">
    <property type="entry name" value="Methyltransf_11"/>
</dbReference>
<dbReference type="PANTHER" id="PTHR43591">
    <property type="entry name" value="METHYLTRANSFERASE"/>
    <property type="match status" value="1"/>
</dbReference>
<comment type="caution">
    <text evidence="2">The sequence shown here is derived from an EMBL/GenBank/DDBJ whole genome shotgun (WGS) entry which is preliminary data.</text>
</comment>
<feature type="domain" description="Methyltransferase type 11" evidence="1">
    <location>
        <begin position="64"/>
        <end position="157"/>
    </location>
</feature>
<dbReference type="GO" id="GO:0008757">
    <property type="term" value="F:S-adenosylmethionine-dependent methyltransferase activity"/>
    <property type="evidence" value="ECO:0007669"/>
    <property type="project" value="InterPro"/>
</dbReference>
<dbReference type="InterPro" id="IPR029063">
    <property type="entry name" value="SAM-dependent_MTases_sf"/>
</dbReference>
<gene>
    <name evidence="2" type="ORF">F6J89_14275</name>
</gene>
<organism evidence="2">
    <name type="scientific">Symploca sp. SIO1C4</name>
    <dbReference type="NCBI Taxonomy" id="2607765"/>
    <lineage>
        <taxon>Bacteria</taxon>
        <taxon>Bacillati</taxon>
        <taxon>Cyanobacteriota</taxon>
        <taxon>Cyanophyceae</taxon>
        <taxon>Coleofasciculales</taxon>
        <taxon>Coleofasciculaceae</taxon>
        <taxon>Symploca</taxon>
    </lineage>
</organism>
<keyword evidence="2" id="KW-0808">Transferase</keyword>
<keyword evidence="2" id="KW-0489">Methyltransferase</keyword>
<name>A0A6B3NGK1_9CYAN</name>
<accession>A0A6B3NGK1</accession>
<protein>
    <submittedName>
        <fullName evidence="2">Class I SAM-dependent methyltransferase</fullName>
    </submittedName>
</protein>
<dbReference type="Gene3D" id="3.40.50.150">
    <property type="entry name" value="Vaccinia Virus protein VP39"/>
    <property type="match status" value="1"/>
</dbReference>
<evidence type="ECO:0000313" key="2">
    <source>
        <dbReference type="EMBL" id="NER28761.1"/>
    </source>
</evidence>
<dbReference type="EMBL" id="JAAHFQ010000258">
    <property type="protein sequence ID" value="NER28761.1"/>
    <property type="molecule type" value="Genomic_DNA"/>
</dbReference>
<sequence length="214" mass="23841">MMPTDKSHWLEKVKSAQNNQELSNIYDHWSQEYDESVLSFGYNPPAVISGLVGRFIQSTDANILDAGVGTGMVGELLSILGYTNLVGIDLSLGMLERARKKQVYQDLRQMVLGQPLDFTDNAFDAVVSAGTFSANHAPPESFDEFMRIVKPQGFIIVAIRVDVAAYIDTIRAKINTLEKEGWCQLVEHSKPFKNIPLVSETAIIEAFVYRVLRG</sequence>
<dbReference type="SUPFAM" id="SSF53335">
    <property type="entry name" value="S-adenosyl-L-methionine-dependent methyltransferases"/>
    <property type="match status" value="1"/>
</dbReference>
<proteinExistence type="predicted"/>
<dbReference type="PANTHER" id="PTHR43591:SF110">
    <property type="entry name" value="RHODANESE DOMAIN-CONTAINING PROTEIN"/>
    <property type="match status" value="1"/>
</dbReference>
<reference evidence="2" key="1">
    <citation type="submission" date="2019-11" db="EMBL/GenBank/DDBJ databases">
        <title>Genomic insights into an expanded diversity of filamentous marine cyanobacteria reveals the extraordinary biosynthetic potential of Moorea and Okeania.</title>
        <authorList>
            <person name="Ferreira Leao T."/>
            <person name="Wang M."/>
            <person name="Moss N."/>
            <person name="Da Silva R."/>
            <person name="Sanders J."/>
            <person name="Nurk S."/>
            <person name="Gurevich A."/>
            <person name="Humphrey G."/>
            <person name="Reher R."/>
            <person name="Zhu Q."/>
            <person name="Belda-Ferre P."/>
            <person name="Glukhov E."/>
            <person name="Rex R."/>
            <person name="Dorrestein P.C."/>
            <person name="Knight R."/>
            <person name="Pevzner P."/>
            <person name="Gerwick W.H."/>
            <person name="Gerwick L."/>
        </authorList>
    </citation>
    <scope>NUCLEOTIDE SEQUENCE</scope>
    <source>
        <strain evidence="2">SIO1C4</strain>
    </source>
</reference>